<proteinExistence type="predicted"/>
<dbReference type="InterPro" id="IPR050602">
    <property type="entry name" value="Malonyl-ACP_OMT"/>
</dbReference>
<protein>
    <submittedName>
        <fullName evidence="4">Class I SAM-dependent methyltransferase</fullName>
    </submittedName>
</protein>
<dbReference type="Gene3D" id="3.40.50.150">
    <property type="entry name" value="Vaccinia Virus protein VP39"/>
    <property type="match status" value="1"/>
</dbReference>
<name>A0ABT6MZC1_9SPHN</name>
<dbReference type="GO" id="GO:0008168">
    <property type="term" value="F:methyltransferase activity"/>
    <property type="evidence" value="ECO:0007669"/>
    <property type="project" value="UniProtKB-KW"/>
</dbReference>
<dbReference type="GO" id="GO:0032259">
    <property type="term" value="P:methylation"/>
    <property type="evidence" value="ECO:0007669"/>
    <property type="project" value="UniProtKB-KW"/>
</dbReference>
<dbReference type="EMBL" id="JARYGZ010000001">
    <property type="protein sequence ID" value="MDH7638414.1"/>
    <property type="molecule type" value="Genomic_DNA"/>
</dbReference>
<evidence type="ECO:0000313" key="5">
    <source>
        <dbReference type="Proteomes" id="UP001160625"/>
    </source>
</evidence>
<keyword evidence="5" id="KW-1185">Reference proteome</keyword>
<feature type="domain" description="Methyltransferase type 11" evidence="3">
    <location>
        <begin position="55"/>
        <end position="137"/>
    </location>
</feature>
<sequence length="287" mass="30136">MASAPPEPFDRRRRRARRDRALSRFADHGFLTHHIVEELLGRLEAIDRRFARALVIGAGDDILASALRAQGMTVIVAEPGFAAAKAAGGIQCDEDRLPFADGVFDIVLSAGSLDSVNDLPGALVLARRVLKPDGLFMAGFLGAGSLPRLRAAMLQADFAGGGGVAPRIHPQIDVRSAGDLLSRAGFALPVSDGETLQARYRDLGGLLADLRFGAQGGVLSGDRPPLGRMQAAAAHGAFLSEADEDGRVSETFEIVYLIGWAPDASQPKPARRGSAVASLADALKAKG</sequence>
<evidence type="ECO:0000256" key="1">
    <source>
        <dbReference type="ARBA" id="ARBA00022603"/>
    </source>
</evidence>
<keyword evidence="2" id="KW-0808">Transferase</keyword>
<gene>
    <name evidence="4" type="ORF">QGN17_06695</name>
</gene>
<evidence type="ECO:0000313" key="4">
    <source>
        <dbReference type="EMBL" id="MDH7638414.1"/>
    </source>
</evidence>
<dbReference type="RefSeq" id="WP_281043721.1">
    <property type="nucleotide sequence ID" value="NZ_JARYGZ010000001.1"/>
</dbReference>
<reference evidence="4" key="1">
    <citation type="submission" date="2023-04" db="EMBL/GenBank/DDBJ databases">
        <title>Sphingomonas sp. MAHUQ-71 isolated from rice field.</title>
        <authorList>
            <person name="Huq M.A."/>
        </authorList>
    </citation>
    <scope>NUCLEOTIDE SEQUENCE</scope>
    <source>
        <strain evidence="4">MAHUQ-71</strain>
    </source>
</reference>
<dbReference type="PANTHER" id="PTHR13090:SF1">
    <property type="entry name" value="ARGININE-HYDROXYLASE NDUFAF5, MITOCHONDRIAL"/>
    <property type="match status" value="1"/>
</dbReference>
<dbReference type="InterPro" id="IPR029063">
    <property type="entry name" value="SAM-dependent_MTases_sf"/>
</dbReference>
<dbReference type="Proteomes" id="UP001160625">
    <property type="component" value="Unassembled WGS sequence"/>
</dbReference>
<keyword evidence="1 4" id="KW-0489">Methyltransferase</keyword>
<accession>A0ABT6MZC1</accession>
<evidence type="ECO:0000259" key="3">
    <source>
        <dbReference type="Pfam" id="PF08241"/>
    </source>
</evidence>
<dbReference type="Pfam" id="PF08241">
    <property type="entry name" value="Methyltransf_11"/>
    <property type="match status" value="1"/>
</dbReference>
<dbReference type="InterPro" id="IPR013216">
    <property type="entry name" value="Methyltransf_11"/>
</dbReference>
<evidence type="ECO:0000256" key="2">
    <source>
        <dbReference type="ARBA" id="ARBA00022679"/>
    </source>
</evidence>
<dbReference type="PANTHER" id="PTHR13090">
    <property type="entry name" value="ARGININE-HYDROXYLASE NDUFAF5, MITOCHONDRIAL"/>
    <property type="match status" value="1"/>
</dbReference>
<dbReference type="SUPFAM" id="SSF53335">
    <property type="entry name" value="S-adenosyl-L-methionine-dependent methyltransferases"/>
    <property type="match status" value="1"/>
</dbReference>
<comment type="caution">
    <text evidence="4">The sequence shown here is derived from an EMBL/GenBank/DDBJ whole genome shotgun (WGS) entry which is preliminary data.</text>
</comment>
<organism evidence="4 5">
    <name type="scientific">Sphingomonas oryzagri</name>
    <dbReference type="NCBI Taxonomy" id="3042314"/>
    <lineage>
        <taxon>Bacteria</taxon>
        <taxon>Pseudomonadati</taxon>
        <taxon>Pseudomonadota</taxon>
        <taxon>Alphaproteobacteria</taxon>
        <taxon>Sphingomonadales</taxon>
        <taxon>Sphingomonadaceae</taxon>
        <taxon>Sphingomonas</taxon>
    </lineage>
</organism>